<dbReference type="SUPFAM" id="SSF103506">
    <property type="entry name" value="Mitochondrial carrier"/>
    <property type="match status" value="1"/>
</dbReference>
<keyword evidence="5" id="KW-0677">Repeat</keyword>
<feature type="transmembrane region" description="Helical" evidence="10">
    <location>
        <begin position="20"/>
        <end position="39"/>
    </location>
</feature>
<evidence type="ECO:0000256" key="10">
    <source>
        <dbReference type="SAM" id="Phobius"/>
    </source>
</evidence>
<evidence type="ECO:0000256" key="1">
    <source>
        <dbReference type="ARBA" id="ARBA00004141"/>
    </source>
</evidence>
<feature type="repeat" description="Solcar" evidence="8">
    <location>
        <begin position="204"/>
        <end position="311"/>
    </location>
</feature>
<evidence type="ECO:0000313" key="11">
    <source>
        <dbReference type="EMBL" id="PSR81581.1"/>
    </source>
</evidence>
<evidence type="ECO:0000256" key="2">
    <source>
        <dbReference type="ARBA" id="ARBA00006375"/>
    </source>
</evidence>
<gene>
    <name evidence="11" type="ORF">PHLCEN_2v6347</name>
</gene>
<dbReference type="Pfam" id="PF00153">
    <property type="entry name" value="Mito_carr"/>
    <property type="match status" value="3"/>
</dbReference>
<evidence type="ECO:0000256" key="8">
    <source>
        <dbReference type="PROSITE-ProRule" id="PRU00282"/>
    </source>
</evidence>
<keyword evidence="4 8" id="KW-0812">Transmembrane</keyword>
<dbReference type="InterPro" id="IPR052217">
    <property type="entry name" value="Mito/Peroxisomal_Carrier"/>
</dbReference>
<dbReference type="InterPro" id="IPR018108">
    <property type="entry name" value="MCP_transmembrane"/>
</dbReference>
<dbReference type="Gene3D" id="1.50.40.10">
    <property type="entry name" value="Mitochondrial carrier domain"/>
    <property type="match status" value="1"/>
</dbReference>
<dbReference type="PANTHER" id="PTHR45939">
    <property type="entry name" value="PEROXISOMAL MEMBRANE PROTEIN PMP34-RELATED"/>
    <property type="match status" value="1"/>
</dbReference>
<evidence type="ECO:0000256" key="4">
    <source>
        <dbReference type="ARBA" id="ARBA00022692"/>
    </source>
</evidence>
<dbReference type="PANTHER" id="PTHR45939:SF1">
    <property type="entry name" value="MITOCHONDRIAL THIAMINE PYROPHOSPHATE CARRIER 1-RELATED"/>
    <property type="match status" value="1"/>
</dbReference>
<keyword evidence="7 8" id="KW-0472">Membrane</keyword>
<comment type="similarity">
    <text evidence="2">Belongs to the mitochondrial carrier (TC 2.A.29) family.</text>
</comment>
<feature type="coiled-coil region" evidence="9">
    <location>
        <begin position="313"/>
        <end position="350"/>
    </location>
</feature>
<proteinExistence type="inferred from homology"/>
<organism evidence="11 12">
    <name type="scientific">Hermanssonia centrifuga</name>
    <dbReference type="NCBI Taxonomy" id="98765"/>
    <lineage>
        <taxon>Eukaryota</taxon>
        <taxon>Fungi</taxon>
        <taxon>Dikarya</taxon>
        <taxon>Basidiomycota</taxon>
        <taxon>Agaricomycotina</taxon>
        <taxon>Agaricomycetes</taxon>
        <taxon>Polyporales</taxon>
        <taxon>Meruliaceae</taxon>
        <taxon>Hermanssonia</taxon>
    </lineage>
</organism>
<dbReference type="EMBL" id="MLYV02000613">
    <property type="protein sequence ID" value="PSR81581.1"/>
    <property type="molecule type" value="Genomic_DNA"/>
</dbReference>
<feature type="transmembrane region" description="Helical" evidence="10">
    <location>
        <begin position="60"/>
        <end position="79"/>
    </location>
</feature>
<evidence type="ECO:0000256" key="5">
    <source>
        <dbReference type="ARBA" id="ARBA00022737"/>
    </source>
</evidence>
<comment type="subcellular location">
    <subcellularLocation>
        <location evidence="1">Membrane</location>
        <topology evidence="1">Multi-pass membrane protein</topology>
    </subcellularLocation>
</comment>
<reference evidence="11 12" key="1">
    <citation type="submission" date="2018-02" db="EMBL/GenBank/DDBJ databases">
        <title>Genome sequence of the basidiomycete white-rot fungus Phlebia centrifuga.</title>
        <authorList>
            <person name="Granchi Z."/>
            <person name="Peng M."/>
            <person name="de Vries R.P."/>
            <person name="Hilden K."/>
            <person name="Makela M.R."/>
            <person name="Grigoriev I."/>
            <person name="Riley R."/>
        </authorList>
    </citation>
    <scope>NUCLEOTIDE SEQUENCE [LARGE SCALE GENOMIC DNA]</scope>
    <source>
        <strain evidence="11 12">FBCC195</strain>
    </source>
</reference>
<dbReference type="GO" id="GO:0015217">
    <property type="term" value="F:ADP transmembrane transporter activity"/>
    <property type="evidence" value="ECO:0007669"/>
    <property type="project" value="TreeGrafter"/>
</dbReference>
<feature type="repeat" description="Solcar" evidence="8">
    <location>
        <begin position="1"/>
        <end position="42"/>
    </location>
</feature>
<protein>
    <submittedName>
        <fullName evidence="11">Uncharacterized protein</fullName>
    </submittedName>
</protein>
<comment type="caution">
    <text evidence="11">The sequence shown here is derived from an EMBL/GenBank/DDBJ whole genome shotgun (WGS) entry which is preliminary data.</text>
</comment>
<dbReference type="PROSITE" id="PS50920">
    <property type="entry name" value="SOLCAR"/>
    <property type="match status" value="3"/>
</dbReference>
<accession>A0A2R6NZP9</accession>
<dbReference type="Proteomes" id="UP000186601">
    <property type="component" value="Unassembled WGS sequence"/>
</dbReference>
<dbReference type="OrthoDB" id="2538017at2759"/>
<evidence type="ECO:0000256" key="7">
    <source>
        <dbReference type="ARBA" id="ARBA00023136"/>
    </source>
</evidence>
<keyword evidence="6 10" id="KW-1133">Transmembrane helix</keyword>
<name>A0A2R6NZP9_9APHY</name>
<keyword evidence="3" id="KW-0813">Transport</keyword>
<dbReference type="AlphaFoldDB" id="A0A2R6NZP9"/>
<evidence type="ECO:0000313" key="12">
    <source>
        <dbReference type="Proteomes" id="UP000186601"/>
    </source>
</evidence>
<feature type="repeat" description="Solcar" evidence="8">
    <location>
        <begin position="60"/>
        <end position="188"/>
    </location>
</feature>
<evidence type="ECO:0000256" key="6">
    <source>
        <dbReference type="ARBA" id="ARBA00022989"/>
    </source>
</evidence>
<sequence length="631" mass="68711">MLIDIFKKEGISGYYKGFGATMLNTFSMQYAYFFFYSFVRTSYIKRLSARIPKGSKAPPLSTAAELLLGAIAGALAQIFTIPVSVIATRQQIGRSLDSPRKKAETAEQIATGDIEKAAVNVGNLASSDASIPDKQEEVEAYDDSFIGIAKEIIEEEGVTGLWLGIKPGLVLTVNPAITYGLYERVKSVMLVAQQTASGNSDAKLSSLATFTVGALSKTLATVVTYPYIMAKVRIQARSADVDDAIVHHSSKPQPHHFHHDKTRHIGALDILARVWRKEGPLGWYQGMGAQITKAVLSQALLFLSKEQFEQWALAIIRIAHEKVEEQRGQLQEQEKQVALLRARIALLEGTNDPKIAKPGVSADSVDDFSIRLERLINGWAASVVNHPPADLTEIRQAALLDVYDGYPPEPSPYPAQATAIQTMSLLRHGMSKTISEGTINCLIVTDSPEANIQLTRIHEHIFSRDATVAAVWRRQTFSAAVESCSADMSRFFLSEGMPALTNILGPEDKEGSLISTAFPILQAGYEFSRMLHGSPSSSGGTIDAFYRAFVPELGNMLHPQQVELVKRCQKTERGEPDRVGATVFPGLVKVTRGVPSHNGEASPHVQTVVRRAQVICECALGLCTPGPQNGA</sequence>
<dbReference type="GO" id="GO:0016020">
    <property type="term" value="C:membrane"/>
    <property type="evidence" value="ECO:0007669"/>
    <property type="project" value="UniProtKB-SubCell"/>
</dbReference>
<evidence type="ECO:0000256" key="9">
    <source>
        <dbReference type="SAM" id="Coils"/>
    </source>
</evidence>
<evidence type="ECO:0000256" key="3">
    <source>
        <dbReference type="ARBA" id="ARBA00022448"/>
    </source>
</evidence>
<dbReference type="InterPro" id="IPR023395">
    <property type="entry name" value="MCP_dom_sf"/>
</dbReference>
<dbReference type="STRING" id="98765.A0A2R6NZP9"/>
<keyword evidence="12" id="KW-1185">Reference proteome</keyword>
<keyword evidence="9" id="KW-0175">Coiled coil</keyword>